<sequence length="56" mass="5926">MKNSFFISGTAGGTLCSVLPVLTSEDLIKTIILASIGAVVSFVVTFLIKMYLTKGE</sequence>
<name>A0A840ESH3_9FLAO</name>
<dbReference type="AlphaFoldDB" id="A0A840ESH3"/>
<proteinExistence type="predicted"/>
<keyword evidence="1" id="KW-1133">Transmembrane helix</keyword>
<keyword evidence="3" id="KW-1185">Reference proteome</keyword>
<reference evidence="2 3" key="1">
    <citation type="submission" date="2020-08" db="EMBL/GenBank/DDBJ databases">
        <title>Genomic Encyclopedia of Type Strains, Phase IV (KMG-IV): sequencing the most valuable type-strain genomes for metagenomic binning, comparative biology and taxonomic classification.</title>
        <authorList>
            <person name="Goeker M."/>
        </authorList>
    </citation>
    <scope>NUCLEOTIDE SEQUENCE [LARGE SCALE GENOMIC DNA]</scope>
    <source>
        <strain evidence="2 3">DSM 29568</strain>
    </source>
</reference>
<keyword evidence="1" id="KW-0472">Membrane</keyword>
<dbReference type="Proteomes" id="UP000553034">
    <property type="component" value="Unassembled WGS sequence"/>
</dbReference>
<accession>A0A840ESH3</accession>
<organism evidence="2 3">
    <name type="scientific">Mesonia hippocampi</name>
    <dbReference type="NCBI Taxonomy" id="1628250"/>
    <lineage>
        <taxon>Bacteria</taxon>
        <taxon>Pseudomonadati</taxon>
        <taxon>Bacteroidota</taxon>
        <taxon>Flavobacteriia</taxon>
        <taxon>Flavobacteriales</taxon>
        <taxon>Flavobacteriaceae</taxon>
        <taxon>Mesonia</taxon>
    </lineage>
</organism>
<protein>
    <submittedName>
        <fullName evidence="2">Putative flippase GtrA</fullName>
    </submittedName>
</protein>
<dbReference type="EMBL" id="JACIFO010000012">
    <property type="protein sequence ID" value="MBB4119920.1"/>
    <property type="molecule type" value="Genomic_DNA"/>
</dbReference>
<evidence type="ECO:0000313" key="2">
    <source>
        <dbReference type="EMBL" id="MBB4119920.1"/>
    </source>
</evidence>
<evidence type="ECO:0000256" key="1">
    <source>
        <dbReference type="SAM" id="Phobius"/>
    </source>
</evidence>
<evidence type="ECO:0000313" key="3">
    <source>
        <dbReference type="Proteomes" id="UP000553034"/>
    </source>
</evidence>
<keyword evidence="1" id="KW-0812">Transmembrane</keyword>
<dbReference type="RefSeq" id="WP_183478256.1">
    <property type="nucleotide sequence ID" value="NZ_JACIFO010000012.1"/>
</dbReference>
<gene>
    <name evidence="2" type="ORF">GGR32_002232</name>
</gene>
<comment type="caution">
    <text evidence="2">The sequence shown here is derived from an EMBL/GenBank/DDBJ whole genome shotgun (WGS) entry which is preliminary data.</text>
</comment>
<feature type="transmembrane region" description="Helical" evidence="1">
    <location>
        <begin position="30"/>
        <end position="52"/>
    </location>
</feature>